<gene>
    <name evidence="1" type="ORF">BV898_18587</name>
</gene>
<organism evidence="1 2">
    <name type="scientific">Hypsibius exemplaris</name>
    <name type="common">Freshwater tardigrade</name>
    <dbReference type="NCBI Taxonomy" id="2072580"/>
    <lineage>
        <taxon>Eukaryota</taxon>
        <taxon>Metazoa</taxon>
        <taxon>Ecdysozoa</taxon>
        <taxon>Tardigrada</taxon>
        <taxon>Eutardigrada</taxon>
        <taxon>Parachela</taxon>
        <taxon>Hypsibioidea</taxon>
        <taxon>Hypsibiidae</taxon>
        <taxon>Hypsibius</taxon>
    </lineage>
</organism>
<evidence type="ECO:0000313" key="2">
    <source>
        <dbReference type="Proteomes" id="UP000192578"/>
    </source>
</evidence>
<sequence length="285" mass="31549">MIEGSGSEVENLKDAFRSHVTQVALLRSACLSVADHKPSQSFLAQTKNKTLTTVRVISARIDGHKPLTLVCTSHQTAWQKLAYYNYVEYLADVEPVACPSGELLNSVLLVFEVTDGYSYSQIKARYVYRCCSSLARTVRACADKATGWQAGGWVHYLARHEVSCRDQLNAGLSKMALQRQQSGMIQYAYSCCPAKSTTRCEPRSTSWTRIGSMVHSIGINTRYRSMGMYGIGSESTYQLQLDCNDQLPYLSSFRMELNDEEMAAAAAHRRGNSVYGPCTASVSGQ</sequence>
<accession>A0A9X6RNM5</accession>
<name>A0A9X6RNM5_HYPEX</name>
<comment type="caution">
    <text evidence="1">The sequence shown here is derived from an EMBL/GenBank/DDBJ whole genome shotgun (WGS) entry which is preliminary data.</text>
</comment>
<reference evidence="2" key="1">
    <citation type="submission" date="2017-01" db="EMBL/GenBank/DDBJ databases">
        <title>Comparative genomics of anhydrobiosis in the tardigrade Hypsibius dujardini.</title>
        <authorList>
            <person name="Yoshida Y."/>
            <person name="Koutsovoulos G."/>
            <person name="Laetsch D."/>
            <person name="Stevens L."/>
            <person name="Kumar S."/>
            <person name="Horikawa D."/>
            <person name="Ishino K."/>
            <person name="Komine S."/>
            <person name="Tomita M."/>
            <person name="Blaxter M."/>
            <person name="Arakawa K."/>
        </authorList>
    </citation>
    <scope>NUCLEOTIDE SEQUENCE [LARGE SCALE GENOMIC DNA]</scope>
    <source>
        <strain evidence="2">Z151</strain>
    </source>
</reference>
<dbReference type="Proteomes" id="UP000192578">
    <property type="component" value="Unassembled WGS sequence"/>
</dbReference>
<dbReference type="EMBL" id="MTYJ01000378">
    <property type="protein sequence ID" value="OWA54172.1"/>
    <property type="molecule type" value="Genomic_DNA"/>
</dbReference>
<dbReference type="AlphaFoldDB" id="A0A9X6RNM5"/>
<proteinExistence type="predicted"/>
<evidence type="ECO:0000313" key="1">
    <source>
        <dbReference type="EMBL" id="OWA54172.1"/>
    </source>
</evidence>
<protein>
    <submittedName>
        <fullName evidence="1">Uncharacterized protein</fullName>
    </submittedName>
</protein>
<keyword evidence="2" id="KW-1185">Reference proteome</keyword>